<protein>
    <submittedName>
        <fullName evidence="2">Uncharacterized protein</fullName>
    </submittedName>
</protein>
<accession>A0A1B3SLX5</accession>
<sequence length="256" mass="28954">MNKLYKWLGVMSLGISASASLIPFVNKNESVNQIQDLNNKSFSKNSNEVNDVDLNLLEKFVNGEGIYGYINNAIVKGGLTIDPKDNKSQTKVVEATKVYIIEILKQVKFWLHYDINVDELMNIISFNFYSDQEGYVEQVDGVSEIKSFKISIVNGKEDNISGFYMHGSSKFKVINKTNLQLAITNRDFQQNLNSSEKLKKYIVESNDLISESAIEITNFTHTGWINGSANVVISQGINNLYYLDDNNSIKVTFIFI</sequence>
<reference evidence="2 3" key="1">
    <citation type="submission" date="2016-08" db="EMBL/GenBank/DDBJ databases">
        <title>Complete genome sequence of Spiroplasma helicoides TABS-2 (DSM 22551).</title>
        <authorList>
            <person name="Shen W.-Y."/>
            <person name="Lo W.-S."/>
            <person name="Lai Y.-C."/>
            <person name="Kuo C.-H."/>
        </authorList>
    </citation>
    <scope>NUCLEOTIDE SEQUENCE [LARGE SCALE GENOMIC DNA]</scope>
    <source>
        <strain evidence="2 3">TABS-2</strain>
    </source>
</reference>
<keyword evidence="3" id="KW-1185">Reference proteome</keyword>
<feature type="chain" id="PRO_5008554075" evidence="1">
    <location>
        <begin position="22"/>
        <end position="256"/>
    </location>
</feature>
<dbReference type="RefSeq" id="WP_069117266.1">
    <property type="nucleotide sequence ID" value="NZ_CP017015.1"/>
</dbReference>
<evidence type="ECO:0000313" key="3">
    <source>
        <dbReference type="Proteomes" id="UP000094378"/>
    </source>
</evidence>
<name>A0A1B3SLX5_9MOLU</name>
<gene>
    <name evidence="2" type="ORF">SHELI_v1c09920</name>
</gene>
<evidence type="ECO:0000313" key="2">
    <source>
        <dbReference type="EMBL" id="AOG60939.1"/>
    </source>
</evidence>
<dbReference type="OrthoDB" id="9855240at2"/>
<dbReference type="EMBL" id="CP017015">
    <property type="protein sequence ID" value="AOG60939.1"/>
    <property type="molecule type" value="Genomic_DNA"/>
</dbReference>
<evidence type="ECO:0000256" key="1">
    <source>
        <dbReference type="SAM" id="SignalP"/>
    </source>
</evidence>
<organism evidence="2 3">
    <name type="scientific">Spiroplasma helicoides</name>
    <dbReference type="NCBI Taxonomy" id="216938"/>
    <lineage>
        <taxon>Bacteria</taxon>
        <taxon>Bacillati</taxon>
        <taxon>Mycoplasmatota</taxon>
        <taxon>Mollicutes</taxon>
        <taxon>Entomoplasmatales</taxon>
        <taxon>Spiroplasmataceae</taxon>
        <taxon>Spiroplasma</taxon>
    </lineage>
</organism>
<feature type="signal peptide" evidence="1">
    <location>
        <begin position="1"/>
        <end position="21"/>
    </location>
</feature>
<proteinExistence type="predicted"/>
<keyword evidence="1" id="KW-0732">Signal</keyword>
<dbReference type="Proteomes" id="UP000094378">
    <property type="component" value="Chromosome"/>
</dbReference>
<dbReference type="KEGG" id="shj:SHELI_v1c09920"/>
<dbReference type="AlphaFoldDB" id="A0A1B3SLX5"/>